<organism evidence="2 3">
    <name type="scientific">Burkholderia cepacia</name>
    <name type="common">Pseudomonas cepacia</name>
    <dbReference type="NCBI Taxonomy" id="292"/>
    <lineage>
        <taxon>Bacteria</taxon>
        <taxon>Pseudomonadati</taxon>
        <taxon>Pseudomonadota</taxon>
        <taxon>Betaproteobacteria</taxon>
        <taxon>Burkholderiales</taxon>
        <taxon>Burkholderiaceae</taxon>
        <taxon>Burkholderia</taxon>
        <taxon>Burkholderia cepacia complex</taxon>
    </lineage>
</organism>
<dbReference type="Proteomes" id="UP000238206">
    <property type="component" value="Unassembled WGS sequence"/>
</dbReference>
<proteinExistence type="predicted"/>
<accession>A0A2S8HXG7</accession>
<feature type="region of interest" description="Disordered" evidence="1">
    <location>
        <begin position="119"/>
        <end position="143"/>
    </location>
</feature>
<feature type="compositionally biased region" description="Acidic residues" evidence="1">
    <location>
        <begin position="122"/>
        <end position="134"/>
    </location>
</feature>
<evidence type="ECO:0000313" key="2">
    <source>
        <dbReference type="EMBL" id="PQP07257.1"/>
    </source>
</evidence>
<evidence type="ECO:0000256" key="1">
    <source>
        <dbReference type="SAM" id="MobiDB-lite"/>
    </source>
</evidence>
<name>A0A2S8HXG7_BURCE</name>
<protein>
    <submittedName>
        <fullName evidence="2">Uncharacterized protein</fullName>
    </submittedName>
</protein>
<dbReference type="AlphaFoldDB" id="A0A2S8HXG7"/>
<comment type="caution">
    <text evidence="2">The sequence shown here is derived from an EMBL/GenBank/DDBJ whole genome shotgun (WGS) entry which is preliminary data.</text>
</comment>
<reference evidence="2 3" key="1">
    <citation type="submission" date="2018-02" db="EMBL/GenBank/DDBJ databases">
        <title>Draft genome sequencing of Burkholderia cepacia Y14-15.</title>
        <authorList>
            <person name="Zheng B.-X."/>
        </authorList>
    </citation>
    <scope>NUCLEOTIDE SEQUENCE [LARGE SCALE GENOMIC DNA]</scope>
    <source>
        <strain evidence="2 3">Y14-15</strain>
    </source>
</reference>
<sequence length="275" mass="30516">MPLPTTVFFEQTLRAVYEALCASPPAALHLNGVFRFQGHELDGASMFQLEDIVMTSREAAHLLMVFDGSRVSEQEQHDFGLDDAPPGTYFTIINREVIHEGHKNRIGIYMEEGDGASLYLGEDADPGQPDEDGPPVELSGDGRAEPVRAVHVDHLFLRRQAPDYLGTVSFALCAIVAHRLGLSHISLIAGGGLGHNANMIGYFFWPKLGFDAPLEPQEIGARPEFAACVSVQDLLAIDEQWWRDNGAQRWMEFDLAADSPAWTKLLDYLREKELI</sequence>
<evidence type="ECO:0000313" key="3">
    <source>
        <dbReference type="Proteomes" id="UP000238206"/>
    </source>
</evidence>
<gene>
    <name evidence="2" type="ORF">C5615_37960</name>
</gene>
<dbReference type="EMBL" id="PUIQ01000120">
    <property type="protein sequence ID" value="PQP07257.1"/>
    <property type="molecule type" value="Genomic_DNA"/>
</dbReference>